<keyword evidence="1" id="KW-1133">Transmembrane helix</keyword>
<accession>U4LKV0</accession>
<dbReference type="EMBL" id="HF935398">
    <property type="protein sequence ID" value="CCX29990.1"/>
    <property type="molecule type" value="Genomic_DNA"/>
</dbReference>
<feature type="transmembrane region" description="Helical" evidence="1">
    <location>
        <begin position="92"/>
        <end position="112"/>
    </location>
</feature>
<evidence type="ECO:0000313" key="2">
    <source>
        <dbReference type="EMBL" id="CCX29990.1"/>
    </source>
</evidence>
<dbReference type="Proteomes" id="UP000018144">
    <property type="component" value="Unassembled WGS sequence"/>
</dbReference>
<gene>
    <name evidence="2" type="ORF">PCON_07813</name>
</gene>
<protein>
    <submittedName>
        <fullName evidence="2">Uncharacterized protein</fullName>
    </submittedName>
</protein>
<keyword evidence="1" id="KW-0472">Membrane</keyword>
<keyword evidence="3" id="KW-1185">Reference proteome</keyword>
<reference evidence="2 3" key="1">
    <citation type="journal article" date="2013" name="PLoS Genet.">
        <title>The genome and development-dependent transcriptomes of Pyronema confluens: a window into fungal evolution.</title>
        <authorList>
            <person name="Traeger S."/>
            <person name="Altegoer F."/>
            <person name="Freitag M."/>
            <person name="Gabaldon T."/>
            <person name="Kempken F."/>
            <person name="Kumar A."/>
            <person name="Marcet-Houben M."/>
            <person name="Poggeler S."/>
            <person name="Stajich J.E."/>
            <person name="Nowrousian M."/>
        </authorList>
    </citation>
    <scope>NUCLEOTIDE SEQUENCE [LARGE SCALE GENOMIC DNA]</scope>
    <source>
        <strain evidence="3">CBS 100304</strain>
        <tissue evidence="2">Vegetative mycelium</tissue>
    </source>
</reference>
<evidence type="ECO:0000313" key="3">
    <source>
        <dbReference type="Proteomes" id="UP000018144"/>
    </source>
</evidence>
<proteinExistence type="predicted"/>
<organism evidence="2 3">
    <name type="scientific">Pyronema omphalodes (strain CBS 100304)</name>
    <name type="common">Pyronema confluens</name>
    <dbReference type="NCBI Taxonomy" id="1076935"/>
    <lineage>
        <taxon>Eukaryota</taxon>
        <taxon>Fungi</taxon>
        <taxon>Dikarya</taxon>
        <taxon>Ascomycota</taxon>
        <taxon>Pezizomycotina</taxon>
        <taxon>Pezizomycetes</taxon>
        <taxon>Pezizales</taxon>
        <taxon>Pyronemataceae</taxon>
        <taxon>Pyronema</taxon>
    </lineage>
</organism>
<name>U4LKV0_PYROM</name>
<feature type="transmembrane region" description="Helical" evidence="1">
    <location>
        <begin position="7"/>
        <end position="27"/>
    </location>
</feature>
<feature type="transmembrane region" description="Helical" evidence="1">
    <location>
        <begin position="148"/>
        <end position="174"/>
    </location>
</feature>
<feature type="transmembrane region" description="Helical" evidence="1">
    <location>
        <begin position="63"/>
        <end position="86"/>
    </location>
</feature>
<evidence type="ECO:0000256" key="1">
    <source>
        <dbReference type="SAM" id="Phobius"/>
    </source>
</evidence>
<feature type="transmembrane region" description="Helical" evidence="1">
    <location>
        <begin position="33"/>
        <end position="51"/>
    </location>
</feature>
<dbReference type="AlphaFoldDB" id="U4LKV0"/>
<keyword evidence="1" id="KW-0812">Transmembrane</keyword>
<sequence>MSFGETLAALCVGPFACLAALSGYILILALSLAPTFIIASIIGITSWIIDLHRSNNLPVPYEVKLPLIYVLVSLACAPGTFLALVISGDIPVLILLLSMASLGINIYAVVLLRDNFHGDATKNKLFLDLMKIQQIRGEGYINVNHARVLLQMLVVLLVIMAATNFCFIVVGVLYKLIHCARKPRQTEASGQGIELQKV</sequence>